<comment type="caution">
    <text evidence="1">The sequence shown here is derived from an EMBL/GenBank/DDBJ whole genome shotgun (WGS) entry which is preliminary data.</text>
</comment>
<evidence type="ECO:0000313" key="1">
    <source>
        <dbReference type="EMBL" id="KKN50092.1"/>
    </source>
</evidence>
<proteinExistence type="predicted"/>
<accession>A0A0F9RJS5</accession>
<name>A0A0F9RJS5_9ZZZZ</name>
<reference evidence="1" key="1">
    <citation type="journal article" date="2015" name="Nature">
        <title>Complex archaea that bridge the gap between prokaryotes and eukaryotes.</title>
        <authorList>
            <person name="Spang A."/>
            <person name="Saw J.H."/>
            <person name="Jorgensen S.L."/>
            <person name="Zaremba-Niedzwiedzka K."/>
            <person name="Martijn J."/>
            <person name="Lind A.E."/>
            <person name="van Eijk R."/>
            <person name="Schleper C."/>
            <person name="Guy L."/>
            <person name="Ettema T.J."/>
        </authorList>
    </citation>
    <scope>NUCLEOTIDE SEQUENCE</scope>
</reference>
<sequence length="74" mass="8674">MGINGLGRKAASEDYDDPKEYLNKHIFPIVDSLDQFKKDLIKAEKLLSAAKYRLSLQQQKLDYAYLGLEKWRRK</sequence>
<dbReference type="EMBL" id="LAZR01001133">
    <property type="protein sequence ID" value="KKN50092.1"/>
    <property type="molecule type" value="Genomic_DNA"/>
</dbReference>
<organism evidence="1">
    <name type="scientific">marine sediment metagenome</name>
    <dbReference type="NCBI Taxonomy" id="412755"/>
    <lineage>
        <taxon>unclassified sequences</taxon>
        <taxon>metagenomes</taxon>
        <taxon>ecological metagenomes</taxon>
    </lineage>
</organism>
<protein>
    <submittedName>
        <fullName evidence="1">Uncharacterized protein</fullName>
    </submittedName>
</protein>
<gene>
    <name evidence="1" type="ORF">LCGC14_0635900</name>
</gene>
<dbReference type="AlphaFoldDB" id="A0A0F9RJS5"/>